<dbReference type="CDD" id="cd20240">
    <property type="entry name" value="PFM_aerolysin-like"/>
    <property type="match status" value="1"/>
</dbReference>
<gene>
    <name evidence="1" type="ORF">C8P67_109148</name>
</gene>
<dbReference type="EMBL" id="QUNI01000009">
    <property type="protein sequence ID" value="REG96498.1"/>
    <property type="molecule type" value="Genomic_DNA"/>
</dbReference>
<keyword evidence="2" id="KW-1185">Reference proteome</keyword>
<dbReference type="PROSITE" id="PS50231">
    <property type="entry name" value="RICIN_B_LECTIN"/>
    <property type="match status" value="1"/>
</dbReference>
<dbReference type="Gene3D" id="2.80.10.50">
    <property type="match status" value="1"/>
</dbReference>
<dbReference type="Pfam" id="PF03318">
    <property type="entry name" value="ETX_MTX2"/>
    <property type="match status" value="1"/>
</dbReference>
<accession>A0A3E0EDZ0</accession>
<dbReference type="InterPro" id="IPR035992">
    <property type="entry name" value="Ricin_B-like_lectins"/>
</dbReference>
<dbReference type="CDD" id="cd00161">
    <property type="entry name" value="beta-trefoil_Ricin-like"/>
    <property type="match status" value="1"/>
</dbReference>
<proteinExistence type="predicted"/>
<sequence>MNLKRIIYLLPILLASCGESSIIDETIIPTKKEASLSSLKSTSISNTFDWTGIPVTLTPIKGLTGSKKYLSTTEDGTKVDLWNIDDLSGRQQWVFNPLSDGSYNINIYSGVSNSNRFLSTSEDGRKVDLWTKDDLSGRQRWNIIPLNNDVFSIIVKGGVNTARKYLSCTSDGSLVDLWTNDDLTGRQNWKIEAAGEFDLVGITYSLAPEDVVTMVPSFITSISITNNTALQQTMSANFATKATESSNFSQTKGISIKVSSSLKVKVPFIDGNINTEVTTSASWQYGGASQNEDSRSYNFPISVTPYSTYSITASIAMKKISVNYEATFKHRSTNTIKKLSGRWEGIQASQIVYNINDIKAGKSVTISNLKNGTFVKL</sequence>
<dbReference type="Proteomes" id="UP000257136">
    <property type="component" value="Unassembled WGS sequence"/>
</dbReference>
<protein>
    <submittedName>
        <fullName evidence="1">Toxin ETX/toxin MTX2</fullName>
    </submittedName>
</protein>
<dbReference type="RefSeq" id="WP_115814092.1">
    <property type="nucleotide sequence ID" value="NZ_QUNI01000009.1"/>
</dbReference>
<dbReference type="SUPFAM" id="SSF50370">
    <property type="entry name" value="Ricin B-like lectins"/>
    <property type="match status" value="1"/>
</dbReference>
<comment type="caution">
    <text evidence="1">The sequence shown here is derived from an EMBL/GenBank/DDBJ whole genome shotgun (WGS) entry which is preliminary data.</text>
</comment>
<reference evidence="1 2" key="1">
    <citation type="submission" date="2018-08" db="EMBL/GenBank/DDBJ databases">
        <title>Genomic Encyclopedia of Archaeal and Bacterial Type Strains, Phase II (KMG-II): from individual species to whole genera.</title>
        <authorList>
            <person name="Goeker M."/>
        </authorList>
    </citation>
    <scope>NUCLEOTIDE SEQUENCE [LARGE SCALE GENOMIC DNA]</scope>
    <source>
        <strain evidence="1 2">DSM 100880</strain>
    </source>
</reference>
<dbReference type="OrthoDB" id="3078340at2"/>
<evidence type="ECO:0000313" key="1">
    <source>
        <dbReference type="EMBL" id="REG96498.1"/>
    </source>
</evidence>
<dbReference type="AlphaFoldDB" id="A0A3E0EDZ0"/>
<organism evidence="1 2">
    <name type="scientific">Flavobacterium aquicola</name>
    <dbReference type="NCBI Taxonomy" id="1682742"/>
    <lineage>
        <taxon>Bacteria</taxon>
        <taxon>Pseudomonadati</taxon>
        <taxon>Bacteroidota</taxon>
        <taxon>Flavobacteriia</taxon>
        <taxon>Flavobacteriales</taxon>
        <taxon>Flavobacteriaceae</taxon>
        <taxon>Flavobacterium</taxon>
    </lineage>
</organism>
<dbReference type="Gene3D" id="2.170.15.10">
    <property type="entry name" value="Proaerolysin, chain A, domain 3"/>
    <property type="match status" value="1"/>
</dbReference>
<dbReference type="InterPro" id="IPR004991">
    <property type="entry name" value="Aerolysin-like"/>
</dbReference>
<dbReference type="PROSITE" id="PS51257">
    <property type="entry name" value="PROKAR_LIPOPROTEIN"/>
    <property type="match status" value="1"/>
</dbReference>
<dbReference type="SUPFAM" id="SSF56973">
    <property type="entry name" value="Aerolisin/ETX pore-forming domain"/>
    <property type="match status" value="1"/>
</dbReference>
<name>A0A3E0EDZ0_9FLAO</name>
<evidence type="ECO:0000313" key="2">
    <source>
        <dbReference type="Proteomes" id="UP000257136"/>
    </source>
</evidence>